<feature type="domain" description="HTH cro/C1-type" evidence="1">
    <location>
        <begin position="18"/>
        <end position="74"/>
    </location>
</feature>
<dbReference type="OrthoDB" id="5177725at2"/>
<dbReference type="CDD" id="cd00093">
    <property type="entry name" value="HTH_XRE"/>
    <property type="match status" value="1"/>
</dbReference>
<dbReference type="Pfam" id="PF19054">
    <property type="entry name" value="DUF5753"/>
    <property type="match status" value="1"/>
</dbReference>
<dbReference type="InterPro" id="IPR043917">
    <property type="entry name" value="DUF5753"/>
</dbReference>
<accession>A0A223S1Q5</accession>
<evidence type="ECO:0000313" key="3">
    <source>
        <dbReference type="Proteomes" id="UP000215005"/>
    </source>
</evidence>
<dbReference type="AlphaFoldDB" id="A0A223S1Q5"/>
<dbReference type="RefSeq" id="WP_017620670.1">
    <property type="nucleotide sequence ID" value="NZ_ANBG01000344.1"/>
</dbReference>
<dbReference type="InterPro" id="IPR001387">
    <property type="entry name" value="Cro/C1-type_HTH"/>
</dbReference>
<sequence length="278" mass="31977">MTDRYSPTVRRRRLSAELSRVRKEKNLKYEEIASRTGIPRSTINNIEIGKKQKPTIAEITAILDACEVDKVHEREAILDLCRQSHVRGWWSRFRDVLPGQYVGFEAEAAAVTTWQPLLVPGLLQVPEYVETMARATLAKPSDVQRMIRARVERQQLLDAPCPLTLCAVFDEGALLRLRKYPEVLRAQVEQLIRRAELPHVKIQMTKADDLNPGLSGPFVIMDFESPVDPSIVYVETDTDGIYLEEQEDVARYRQISDHLQLAAFRPRETLDRLREMIE</sequence>
<dbReference type="KEGG" id="ngv:CDO52_03965"/>
<name>A0A223S1Q5_9ACTN</name>
<keyword evidence="3" id="KW-1185">Reference proteome</keyword>
<reference evidence="2 3" key="1">
    <citation type="submission" date="2017-08" db="EMBL/GenBank/DDBJ databases">
        <title>The complete genome sequence of Nocardiopsis gilva YIM 90087.</title>
        <authorList>
            <person name="Yin M."/>
            <person name="Tang S."/>
        </authorList>
    </citation>
    <scope>NUCLEOTIDE SEQUENCE [LARGE SCALE GENOMIC DNA]</scope>
    <source>
        <strain evidence="2 3">YIM 90087</strain>
    </source>
</reference>
<dbReference type="Proteomes" id="UP000215005">
    <property type="component" value="Chromosome"/>
</dbReference>
<dbReference type="EMBL" id="CP022753">
    <property type="protein sequence ID" value="ASU82048.1"/>
    <property type="molecule type" value="Genomic_DNA"/>
</dbReference>
<dbReference type="Gene3D" id="1.10.260.40">
    <property type="entry name" value="lambda repressor-like DNA-binding domains"/>
    <property type="match status" value="1"/>
</dbReference>
<protein>
    <submittedName>
        <fullName evidence="2">XRE family transcriptional regulator</fullName>
    </submittedName>
</protein>
<dbReference type="GO" id="GO:0003677">
    <property type="term" value="F:DNA binding"/>
    <property type="evidence" value="ECO:0007669"/>
    <property type="project" value="InterPro"/>
</dbReference>
<gene>
    <name evidence="2" type="ORF">CDO52_03965</name>
</gene>
<evidence type="ECO:0000313" key="2">
    <source>
        <dbReference type="EMBL" id="ASU82048.1"/>
    </source>
</evidence>
<proteinExistence type="predicted"/>
<dbReference type="InterPro" id="IPR010982">
    <property type="entry name" value="Lambda_DNA-bd_dom_sf"/>
</dbReference>
<dbReference type="Pfam" id="PF13560">
    <property type="entry name" value="HTH_31"/>
    <property type="match status" value="1"/>
</dbReference>
<dbReference type="SMART" id="SM00530">
    <property type="entry name" value="HTH_XRE"/>
    <property type="match status" value="1"/>
</dbReference>
<organism evidence="2 3">
    <name type="scientific">Nocardiopsis gilva YIM 90087</name>
    <dbReference type="NCBI Taxonomy" id="1235441"/>
    <lineage>
        <taxon>Bacteria</taxon>
        <taxon>Bacillati</taxon>
        <taxon>Actinomycetota</taxon>
        <taxon>Actinomycetes</taxon>
        <taxon>Streptosporangiales</taxon>
        <taxon>Nocardiopsidaceae</taxon>
        <taxon>Nocardiopsis</taxon>
    </lineage>
</organism>
<dbReference type="SUPFAM" id="SSF47413">
    <property type="entry name" value="lambda repressor-like DNA-binding domains"/>
    <property type="match status" value="1"/>
</dbReference>
<evidence type="ECO:0000259" key="1">
    <source>
        <dbReference type="PROSITE" id="PS50943"/>
    </source>
</evidence>
<dbReference type="PROSITE" id="PS50943">
    <property type="entry name" value="HTH_CROC1"/>
    <property type="match status" value="1"/>
</dbReference>